<protein>
    <recommendedName>
        <fullName evidence="3">Right-handed parallel beta-helix repeat-containing protein</fullName>
    </recommendedName>
</protein>
<dbReference type="Gene3D" id="2.160.20.10">
    <property type="entry name" value="Single-stranded right-handed beta-helix, Pectin lyase-like"/>
    <property type="match status" value="1"/>
</dbReference>
<proteinExistence type="predicted"/>
<dbReference type="SMART" id="SM00710">
    <property type="entry name" value="PbH1"/>
    <property type="match status" value="5"/>
</dbReference>
<dbReference type="InterPro" id="IPR011050">
    <property type="entry name" value="Pectin_lyase_fold/virulence"/>
</dbReference>
<evidence type="ECO:0000313" key="2">
    <source>
        <dbReference type="Proteomes" id="UP000565078"/>
    </source>
</evidence>
<dbReference type="InterPro" id="IPR012334">
    <property type="entry name" value="Pectin_lyas_fold"/>
</dbReference>
<feature type="non-terminal residue" evidence="1">
    <location>
        <position position="651"/>
    </location>
</feature>
<evidence type="ECO:0000313" key="1">
    <source>
        <dbReference type="EMBL" id="HIH10119.1"/>
    </source>
</evidence>
<gene>
    <name evidence="1" type="ORF">HA254_05635</name>
</gene>
<dbReference type="AlphaFoldDB" id="A0A7J4J0W6"/>
<dbReference type="Proteomes" id="UP000565078">
    <property type="component" value="Unassembled WGS sequence"/>
</dbReference>
<reference evidence="2" key="1">
    <citation type="journal article" date="2020" name="bioRxiv">
        <title>A rank-normalized archaeal taxonomy based on genome phylogeny resolves widespread incomplete and uneven classifications.</title>
        <authorList>
            <person name="Rinke C."/>
            <person name="Chuvochina M."/>
            <person name="Mussig A.J."/>
            <person name="Chaumeil P.-A."/>
            <person name="Waite D.W."/>
            <person name="Whitman W.B."/>
            <person name="Parks D.H."/>
            <person name="Hugenholtz P."/>
        </authorList>
    </citation>
    <scope>NUCLEOTIDE SEQUENCE [LARGE SCALE GENOMIC DNA]</scope>
</reference>
<comment type="caution">
    <text evidence="1">The sequence shown here is derived from an EMBL/GenBank/DDBJ whole genome shotgun (WGS) entry which is preliminary data.</text>
</comment>
<evidence type="ECO:0008006" key="3">
    <source>
        <dbReference type="Google" id="ProtNLM"/>
    </source>
</evidence>
<dbReference type="SUPFAM" id="SSF51126">
    <property type="entry name" value="Pectin lyase-like"/>
    <property type="match status" value="1"/>
</dbReference>
<dbReference type="InterPro" id="IPR006626">
    <property type="entry name" value="PbH1"/>
</dbReference>
<accession>A0A7J4J0W6</accession>
<sequence>MENKWILPAAIILLFCANASGTEIYIANSEAGTADGASCENAYPLEWLSSAANWGSEQGKIGPGTTVHLCGTIGKPINILGSGQPGSPITILFEPDAKMSAPYWSAYIPPFYTRGLPNDYTTKEIAAIYIDKKDYITIDGGQNGAIEATGTGFDNNYSFSGVFGRGNNVEIKNLAIRDMYKRIRGSGDYWTLGTGISFWGSNLSIHDNNIANAFYCLISGSESPSFAATYSNIEIFRNELSGCGVELGVAMSSDRTTLSNVSIHHNRIYGGAVWDGYLPYNPFDPSRTMHRRDFIKIWGRAADLGAVYSGLRIYNNVIGPGLTKERGATGWIVASDANYSGVDIHNNLLLSSVEDGHSAFIEFSGSSNALTSPNLKIRNNTFIGNNKNDPIHLGRKTVGHEIYGNIFYNYSLAFYAMDINTEIAFWNNNSWYPLRGPGSFQYKDHHASAWGIYPPYRWAEWKGQLGFDTLSINEDPGFSDMSNPAGTDGIFFTNDDGFSLQQGSVLCTNGRNGGSIGAYACAGPPVSPPPQTDNDLDGVPDAIDRCPDTSSAARPHINIFGCAMPIATKFDIKPDFNATDINGMHSLEIGISAFGKISYAGKNILLVKITAGEDDRLNLDTGLNITQGKITLNQSSLPQLSQSATITLYNT</sequence>
<name>A0A7J4J0W6_9ARCH</name>
<organism evidence="1 2">
    <name type="scientific">Candidatus Iainarchaeum sp</name>
    <dbReference type="NCBI Taxonomy" id="3101447"/>
    <lineage>
        <taxon>Archaea</taxon>
        <taxon>Candidatus Iainarchaeota</taxon>
        <taxon>Candidatus Iainarchaeia</taxon>
        <taxon>Candidatus Iainarchaeales</taxon>
        <taxon>Candidatus Iainarchaeaceae</taxon>
        <taxon>Candidatus Iainarchaeum</taxon>
    </lineage>
</organism>
<dbReference type="EMBL" id="DUGC01000089">
    <property type="protein sequence ID" value="HIH10119.1"/>
    <property type="molecule type" value="Genomic_DNA"/>
</dbReference>